<gene>
    <name evidence="7" type="primary">107367339</name>
</gene>
<keyword evidence="4" id="KW-0175">Coiled coil</keyword>
<sequence>MEHQYQAGFVPPIVAPFITGYDSQFDSDDLSRDASPNLKINPENCNSNSNSSCGDKAPVDEEERKRIRRERNKQAAARCRQRRIEYTNKLARETEELELGNVELRNTLHELMQQKAHLEATLKMYTKKCAYV</sequence>
<feature type="coiled-coil region" evidence="4">
    <location>
        <begin position="94"/>
        <end position="128"/>
    </location>
</feature>
<name>T1KTL3_TETUR</name>
<dbReference type="Proteomes" id="UP000015104">
    <property type="component" value="Unassembled WGS sequence"/>
</dbReference>
<feature type="region of interest" description="Disordered" evidence="5">
    <location>
        <begin position="25"/>
        <end position="74"/>
    </location>
</feature>
<evidence type="ECO:0000313" key="8">
    <source>
        <dbReference type="Proteomes" id="UP000015104"/>
    </source>
</evidence>
<dbReference type="Gene3D" id="1.20.5.170">
    <property type="match status" value="1"/>
</dbReference>
<protein>
    <recommendedName>
        <fullName evidence="6">BZIP domain-containing protein</fullName>
    </recommendedName>
</protein>
<accession>T1KTL3</accession>
<dbReference type="GO" id="GO:0000978">
    <property type="term" value="F:RNA polymerase II cis-regulatory region sequence-specific DNA binding"/>
    <property type="evidence" value="ECO:0007669"/>
    <property type="project" value="TreeGrafter"/>
</dbReference>
<evidence type="ECO:0000256" key="4">
    <source>
        <dbReference type="SAM" id="Coils"/>
    </source>
</evidence>
<dbReference type="PROSITE" id="PS50217">
    <property type="entry name" value="BZIP"/>
    <property type="match status" value="1"/>
</dbReference>
<dbReference type="STRING" id="32264.T1KTL3"/>
<evidence type="ECO:0000256" key="1">
    <source>
        <dbReference type="ARBA" id="ARBA00023015"/>
    </source>
</evidence>
<dbReference type="PANTHER" id="PTHR23351:SF24">
    <property type="entry name" value="ACTIVATING TRANSCRIPTION FACTOR 3-RELATED"/>
    <property type="match status" value="1"/>
</dbReference>
<keyword evidence="2" id="KW-0238">DNA-binding</keyword>
<dbReference type="PROSITE" id="PS00036">
    <property type="entry name" value="BZIP_BASIC"/>
    <property type="match status" value="1"/>
</dbReference>
<proteinExistence type="predicted"/>
<dbReference type="InterPro" id="IPR004827">
    <property type="entry name" value="bZIP"/>
</dbReference>
<keyword evidence="3" id="KW-0804">Transcription</keyword>
<reference evidence="7" key="2">
    <citation type="submission" date="2015-06" db="UniProtKB">
        <authorList>
            <consortium name="EnsemblMetazoa"/>
        </authorList>
    </citation>
    <scope>IDENTIFICATION</scope>
</reference>
<dbReference type="SMART" id="SM00338">
    <property type="entry name" value="BRLZ"/>
    <property type="match status" value="1"/>
</dbReference>
<dbReference type="KEGG" id="tut:107367339"/>
<dbReference type="Pfam" id="PF00170">
    <property type="entry name" value="bZIP_1"/>
    <property type="match status" value="1"/>
</dbReference>
<dbReference type="AlphaFoldDB" id="T1KTL3"/>
<dbReference type="OMA" id="INPENCN"/>
<dbReference type="EMBL" id="CAEY01000544">
    <property type="status" value="NOT_ANNOTATED_CDS"/>
    <property type="molecule type" value="Genomic_DNA"/>
</dbReference>
<evidence type="ECO:0000256" key="3">
    <source>
        <dbReference type="ARBA" id="ARBA00023163"/>
    </source>
</evidence>
<dbReference type="GO" id="GO:0005634">
    <property type="term" value="C:nucleus"/>
    <property type="evidence" value="ECO:0007669"/>
    <property type="project" value="TreeGrafter"/>
</dbReference>
<dbReference type="OrthoDB" id="5866312at2759"/>
<dbReference type="SUPFAM" id="SSF57959">
    <property type="entry name" value="Leucine zipper domain"/>
    <property type="match status" value="1"/>
</dbReference>
<evidence type="ECO:0000259" key="6">
    <source>
        <dbReference type="PROSITE" id="PS50217"/>
    </source>
</evidence>
<organism evidence="7 8">
    <name type="scientific">Tetranychus urticae</name>
    <name type="common">Two-spotted spider mite</name>
    <dbReference type="NCBI Taxonomy" id="32264"/>
    <lineage>
        <taxon>Eukaryota</taxon>
        <taxon>Metazoa</taxon>
        <taxon>Ecdysozoa</taxon>
        <taxon>Arthropoda</taxon>
        <taxon>Chelicerata</taxon>
        <taxon>Arachnida</taxon>
        <taxon>Acari</taxon>
        <taxon>Acariformes</taxon>
        <taxon>Trombidiformes</taxon>
        <taxon>Prostigmata</taxon>
        <taxon>Eleutherengona</taxon>
        <taxon>Raphignathae</taxon>
        <taxon>Tetranychoidea</taxon>
        <taxon>Tetranychidae</taxon>
        <taxon>Tetranychus</taxon>
    </lineage>
</organism>
<dbReference type="PANTHER" id="PTHR23351">
    <property type="entry name" value="FOS TRANSCRIPTION FACTOR-RELATED"/>
    <property type="match status" value="1"/>
</dbReference>
<reference evidence="8" key="1">
    <citation type="submission" date="2011-08" db="EMBL/GenBank/DDBJ databases">
        <authorList>
            <person name="Rombauts S."/>
        </authorList>
    </citation>
    <scope>NUCLEOTIDE SEQUENCE</scope>
    <source>
        <strain evidence="8">London</strain>
    </source>
</reference>
<dbReference type="InterPro" id="IPR000837">
    <property type="entry name" value="AP-1"/>
</dbReference>
<dbReference type="PRINTS" id="PR00042">
    <property type="entry name" value="LEUZIPPRFOS"/>
</dbReference>
<evidence type="ECO:0000313" key="7">
    <source>
        <dbReference type="EnsemblMetazoa" id="tetur21g00170.1"/>
    </source>
</evidence>
<dbReference type="HOGENOM" id="CLU_1930218_0_0_1"/>
<feature type="compositionally biased region" description="Low complexity" evidence="5">
    <location>
        <begin position="44"/>
        <end position="53"/>
    </location>
</feature>
<dbReference type="EnsemblMetazoa" id="tetur21g00170.1">
    <property type="protein sequence ID" value="tetur21g00170.1"/>
    <property type="gene ID" value="tetur21g00170"/>
</dbReference>
<feature type="domain" description="BZIP" evidence="6">
    <location>
        <begin position="62"/>
        <end position="125"/>
    </location>
</feature>
<dbReference type="InterPro" id="IPR046347">
    <property type="entry name" value="bZIP_sf"/>
</dbReference>
<evidence type="ECO:0000256" key="2">
    <source>
        <dbReference type="ARBA" id="ARBA00023125"/>
    </source>
</evidence>
<evidence type="ECO:0000256" key="5">
    <source>
        <dbReference type="SAM" id="MobiDB-lite"/>
    </source>
</evidence>
<keyword evidence="8" id="KW-1185">Reference proteome</keyword>
<dbReference type="eggNOG" id="KOG1414">
    <property type="taxonomic scope" value="Eukaryota"/>
</dbReference>
<keyword evidence="1" id="KW-0805">Transcription regulation</keyword>
<dbReference type="GO" id="GO:0000981">
    <property type="term" value="F:DNA-binding transcription factor activity, RNA polymerase II-specific"/>
    <property type="evidence" value="ECO:0007669"/>
    <property type="project" value="TreeGrafter"/>
</dbReference>